<keyword evidence="6 8" id="KW-0653">Protein transport</keyword>
<dbReference type="InterPro" id="IPR036322">
    <property type="entry name" value="WD40_repeat_dom_sf"/>
</dbReference>
<reference evidence="13 14" key="1">
    <citation type="journal article" date="2018" name="New Phytol.">
        <title>Phylogenomics of Endogonaceae and evolution of mycorrhizas within Mucoromycota.</title>
        <authorList>
            <person name="Chang Y."/>
            <person name="Desiro A."/>
            <person name="Na H."/>
            <person name="Sandor L."/>
            <person name="Lipzen A."/>
            <person name="Clum A."/>
            <person name="Barry K."/>
            <person name="Grigoriev I.V."/>
            <person name="Martin F.M."/>
            <person name="Stajich J.E."/>
            <person name="Smith M.E."/>
            <person name="Bonito G."/>
            <person name="Spatafora J.W."/>
        </authorList>
    </citation>
    <scope>NUCLEOTIDE SEQUENCE [LARGE SCALE GENOMIC DNA]</scope>
    <source>
        <strain evidence="13 14">GMNB39</strain>
    </source>
</reference>
<dbReference type="InterPro" id="IPR057308">
    <property type="entry name" value="CHCR_PEP5_VPS11"/>
</dbReference>
<dbReference type="GO" id="GO:0006886">
    <property type="term" value="P:intracellular protein transport"/>
    <property type="evidence" value="ECO:0007669"/>
    <property type="project" value="UniProtKB-UniRule"/>
</dbReference>
<protein>
    <recommendedName>
        <fullName evidence="8">E3 ubiquitin-protein ligase PEP5</fullName>
        <ecNumber evidence="8">2.3.2.27</ecNumber>
    </recommendedName>
</protein>
<feature type="repeat" description="CHCR" evidence="9">
    <location>
        <begin position="436"/>
        <end position="596"/>
    </location>
</feature>
<dbReference type="PROSITE" id="PS50236">
    <property type="entry name" value="CHCR"/>
    <property type="match status" value="1"/>
</dbReference>
<dbReference type="Proteomes" id="UP000268093">
    <property type="component" value="Unassembled WGS sequence"/>
</dbReference>
<evidence type="ECO:0000256" key="5">
    <source>
        <dbReference type="ARBA" id="ARBA00022833"/>
    </source>
</evidence>
<evidence type="ECO:0000256" key="7">
    <source>
        <dbReference type="ARBA" id="ARBA00023136"/>
    </source>
</evidence>
<feature type="compositionally biased region" description="Low complexity" evidence="11">
    <location>
        <begin position="719"/>
        <end position="738"/>
    </location>
</feature>
<keyword evidence="8" id="KW-0833">Ubl conjugation pathway</keyword>
<feature type="compositionally biased region" description="Polar residues" evidence="11">
    <location>
        <begin position="663"/>
        <end position="674"/>
    </location>
</feature>
<evidence type="ECO:0000256" key="9">
    <source>
        <dbReference type="PROSITE-ProRule" id="PRU01006"/>
    </source>
</evidence>
<sequence>MTSVIVTLENVKQRTVQHHLHTMSLAQWRQFAFFDRLVADAGDAVGVLQVHTTERAVHIIDRTFKVQSFVAYDGGRITHLKQLKQKNILITVGEDDPMASTPVIKVWDLDRTEPKTRGPGTPPTPLCIRTIKVQHGGKPFPVCFVTTFAVLENLSQIAIGLANGVVVLIRGDISRDRTTKQKVIHEGEEPVTGLGFRENTKSTILFIVTTNSIMSYNASSAKPTIVPNIFAALFFVRFQAVLDEQGCGLGCAVMSDLTSEMIVGRDEAIYFYDPTGRGPCFAYESPKSSLTWFKNNYLIIVSPPISTAAPTQLSVTSRGGLSFNPPTGVSDLTKMTIFDTANKFVAYVGSFMGGVRGVVCEWGCVWVIGLDGKLYRLEEKDTPTKLDILFKKNLYLLAINLAHSQKYDDASIAEIFKKYGDHLYSKADYDSAMAQYIRTIGKLEPSYVIRKTNNANGVIMTCQFLDAQRIYNLTSYLQELHSQSLANADHTTLLLNCYTKLKDVERLDQFIKTDNDLNFDLETAIKVCRQAGYYEHAVYLAEKFEEHDLYLNIQIESVKNYENALNYIRQLGPHEADKNLQKYGKTLLAHLPNETTQLLIDLCTGSLTLASTPATGRPGTPQPQPSGSGLQSLATRPYTSSAMESIVVSSSQQVSARPVAGSTRHNSQPGQSQKPGKDGKYKGYAPPAPKKFMSLFVDRPDCLIKFLEQVFERRWGDESPSATASSAVSARGSVDAASTRSDTLKPPSEITKTRTNLSYNTINTLDQGTFFVGSITVDNDVNFGSKDEPGIEPDLEERKSIWNTLLELYLLDEKPLNSFSSSTPLSPVLSSSAASGVGSERELGKRRKEFRTKALNLLKDPSVPYDTNQALVLCHLKTFDDGIVYLYERMEMYRDIVRFWMEKDETDRVIEAVAKYGPRDTTIYPLVLTYFSSTPETLSKSTFELLQVLQRIESADLLPPLQVVQALSRNSVATVGLLKGYMAKKIENERKEVEEDRQLIQSYRDETEKKRREIEELKSKFVAIFDHSTITS</sequence>
<feature type="region of interest" description="Disordered" evidence="11">
    <location>
        <begin position="611"/>
        <end position="684"/>
    </location>
</feature>
<dbReference type="InterPro" id="IPR057307">
    <property type="entry name" value="PEP5_VPS11_N"/>
</dbReference>
<dbReference type="GO" id="GO:0008270">
    <property type="term" value="F:zinc ion binding"/>
    <property type="evidence" value="ECO:0007669"/>
    <property type="project" value="UniProtKB-KW"/>
</dbReference>
<dbReference type="Gene3D" id="1.25.40.10">
    <property type="entry name" value="Tetratricopeptide repeat domain"/>
    <property type="match status" value="1"/>
</dbReference>
<dbReference type="OrthoDB" id="26184at2759"/>
<evidence type="ECO:0000256" key="11">
    <source>
        <dbReference type="SAM" id="MobiDB-lite"/>
    </source>
</evidence>
<comment type="subunit">
    <text evidence="8">Component of the homotypic vacuole fusion and vacuole protein sorting (HOPS) complex. Component of the class C core vacuole/endosome tethering (CORVET) complex.</text>
</comment>
<dbReference type="PIRSF" id="PIRSF007860">
    <property type="entry name" value="VPS11"/>
    <property type="match status" value="1"/>
</dbReference>
<dbReference type="InterPro" id="IPR016528">
    <property type="entry name" value="VPS11"/>
</dbReference>
<keyword evidence="8" id="KW-0808">Transferase</keyword>
<evidence type="ECO:0000313" key="14">
    <source>
        <dbReference type="Proteomes" id="UP000268093"/>
    </source>
</evidence>
<dbReference type="Pfam" id="PF23356">
    <property type="entry name" value="TPR_PEP5_VPS11"/>
    <property type="match status" value="2"/>
</dbReference>
<name>A0A433DJ07_9FUNG</name>
<keyword evidence="5" id="KW-0862">Zinc</keyword>
<dbReference type="GO" id="GO:0048284">
    <property type="term" value="P:organelle fusion"/>
    <property type="evidence" value="ECO:0007669"/>
    <property type="project" value="TreeGrafter"/>
</dbReference>
<keyword evidence="10" id="KW-0175">Coiled coil</keyword>
<evidence type="ECO:0000256" key="8">
    <source>
        <dbReference type="PIRNR" id="PIRNR007860"/>
    </source>
</evidence>
<evidence type="ECO:0000256" key="2">
    <source>
        <dbReference type="ARBA" id="ARBA00022448"/>
    </source>
</evidence>
<dbReference type="Pfam" id="PF23341">
    <property type="entry name" value="PEP5_VPS11_N"/>
    <property type="match status" value="1"/>
</dbReference>
<evidence type="ECO:0000256" key="3">
    <source>
        <dbReference type="ARBA" id="ARBA00022723"/>
    </source>
</evidence>
<feature type="domain" description="PEP5/VPS11 N-terminal" evidence="12">
    <location>
        <begin position="46"/>
        <end position="379"/>
    </location>
</feature>
<evidence type="ECO:0000256" key="10">
    <source>
        <dbReference type="SAM" id="Coils"/>
    </source>
</evidence>
<evidence type="ECO:0000256" key="1">
    <source>
        <dbReference type="ARBA" id="ARBA00004184"/>
    </source>
</evidence>
<comment type="similarity">
    <text evidence="8">Belongs to the VPS11 family.</text>
</comment>
<accession>A0A433DJ07</accession>
<keyword evidence="7 8" id="KW-0472">Membrane</keyword>
<evidence type="ECO:0000259" key="12">
    <source>
        <dbReference type="Pfam" id="PF23341"/>
    </source>
</evidence>
<dbReference type="EC" id="2.3.2.27" evidence="8"/>
<feature type="coiled-coil region" evidence="10">
    <location>
        <begin position="983"/>
        <end position="1020"/>
    </location>
</feature>
<evidence type="ECO:0000256" key="6">
    <source>
        <dbReference type="ARBA" id="ARBA00022927"/>
    </source>
</evidence>
<dbReference type="EMBL" id="RBNI01001153">
    <property type="protein sequence ID" value="RUP50838.1"/>
    <property type="molecule type" value="Genomic_DNA"/>
</dbReference>
<proteinExistence type="inferred from homology"/>
<keyword evidence="4" id="KW-0863">Zinc-finger</keyword>
<dbReference type="SUPFAM" id="SSF50978">
    <property type="entry name" value="WD40 repeat-like"/>
    <property type="match status" value="1"/>
</dbReference>
<dbReference type="GO" id="GO:0030897">
    <property type="term" value="C:HOPS complex"/>
    <property type="evidence" value="ECO:0007669"/>
    <property type="project" value="UniProtKB-UniRule"/>
</dbReference>
<dbReference type="InterPro" id="IPR000547">
    <property type="entry name" value="Clathrin_H-chain/VPS_repeat"/>
</dbReference>
<dbReference type="PANTHER" id="PTHR23323">
    <property type="entry name" value="VACUOLAR PROTEIN SORTING-ASSOCIATED PROTEIN"/>
    <property type="match status" value="1"/>
</dbReference>
<comment type="subcellular location">
    <subcellularLocation>
        <location evidence="1">Endomembrane system</location>
        <topology evidence="1">Peripheral membrane protein</topology>
    </subcellularLocation>
    <subcellularLocation>
        <location evidence="8">Vacuole membrane</location>
        <topology evidence="8">Peripheral membrane protein</topology>
        <orientation evidence="8">Cytoplasmic side</orientation>
    </subcellularLocation>
</comment>
<dbReference type="GO" id="GO:0061630">
    <property type="term" value="F:ubiquitin protein ligase activity"/>
    <property type="evidence" value="ECO:0007669"/>
    <property type="project" value="UniProtKB-EC"/>
</dbReference>
<evidence type="ECO:0000313" key="13">
    <source>
        <dbReference type="EMBL" id="RUP50838.1"/>
    </source>
</evidence>
<keyword evidence="14" id="KW-1185">Reference proteome</keyword>
<dbReference type="AlphaFoldDB" id="A0A433DJ07"/>
<dbReference type="GO" id="GO:0006904">
    <property type="term" value="P:vesicle docking involved in exocytosis"/>
    <property type="evidence" value="ECO:0007669"/>
    <property type="project" value="TreeGrafter"/>
</dbReference>
<dbReference type="InterPro" id="IPR016024">
    <property type="entry name" value="ARM-type_fold"/>
</dbReference>
<evidence type="ECO:0000256" key="4">
    <source>
        <dbReference type="ARBA" id="ARBA00022771"/>
    </source>
</evidence>
<feature type="compositionally biased region" description="Low complexity" evidence="11">
    <location>
        <begin position="612"/>
        <end position="632"/>
    </location>
</feature>
<dbReference type="GO" id="GO:0007032">
    <property type="term" value="P:endosome organization"/>
    <property type="evidence" value="ECO:0007669"/>
    <property type="project" value="TreeGrafter"/>
</dbReference>
<comment type="catalytic activity">
    <reaction evidence="8">
        <text>S-ubiquitinyl-[E2 ubiquitin-conjugating enzyme]-L-cysteine + [acceptor protein]-L-lysine = [E2 ubiquitin-conjugating enzyme]-L-cysteine + N(6)-ubiquitinyl-[acceptor protein]-L-lysine.</text>
        <dbReference type="EC" id="2.3.2.27"/>
    </reaction>
</comment>
<keyword evidence="8" id="KW-0926">Vacuole</keyword>
<gene>
    <name evidence="13" type="ORF">BC936DRAFT_137513</name>
</gene>
<keyword evidence="2 8" id="KW-0813">Transport</keyword>
<dbReference type="GO" id="GO:0007033">
    <property type="term" value="P:vacuole organization"/>
    <property type="evidence" value="ECO:0007669"/>
    <property type="project" value="TreeGrafter"/>
</dbReference>
<dbReference type="GO" id="GO:0030674">
    <property type="term" value="F:protein-macromolecule adaptor activity"/>
    <property type="evidence" value="ECO:0007669"/>
    <property type="project" value="TreeGrafter"/>
</dbReference>
<dbReference type="GO" id="GO:0033263">
    <property type="term" value="C:CORVET complex"/>
    <property type="evidence" value="ECO:0007669"/>
    <property type="project" value="UniProtKB-UniRule"/>
</dbReference>
<dbReference type="PANTHER" id="PTHR23323:SF24">
    <property type="entry name" value="VACUOLAR PROTEIN SORTING-ASSOCIATED PROTEIN 11 HOMOLOG"/>
    <property type="match status" value="1"/>
</dbReference>
<dbReference type="SUPFAM" id="SSF48371">
    <property type="entry name" value="ARM repeat"/>
    <property type="match status" value="1"/>
</dbReference>
<keyword evidence="3" id="KW-0479">Metal-binding</keyword>
<organism evidence="13 14">
    <name type="scientific">Jimgerdemannia flammicorona</name>
    <dbReference type="NCBI Taxonomy" id="994334"/>
    <lineage>
        <taxon>Eukaryota</taxon>
        <taxon>Fungi</taxon>
        <taxon>Fungi incertae sedis</taxon>
        <taxon>Mucoromycota</taxon>
        <taxon>Mucoromycotina</taxon>
        <taxon>Endogonomycetes</taxon>
        <taxon>Endogonales</taxon>
        <taxon>Endogonaceae</taxon>
        <taxon>Jimgerdemannia</taxon>
    </lineage>
</organism>
<dbReference type="InterPro" id="IPR011990">
    <property type="entry name" value="TPR-like_helical_dom_sf"/>
</dbReference>
<comment type="caution">
    <text evidence="13">The sequence shown here is derived from an EMBL/GenBank/DDBJ whole genome shotgun (WGS) entry which is preliminary data.</text>
</comment>
<feature type="compositionally biased region" description="Low complexity" evidence="11">
    <location>
        <begin position="640"/>
        <end position="655"/>
    </location>
</feature>
<dbReference type="GO" id="GO:0000329">
    <property type="term" value="C:fungal-type vacuole membrane"/>
    <property type="evidence" value="ECO:0007669"/>
    <property type="project" value="UniProtKB-UniRule"/>
</dbReference>
<feature type="region of interest" description="Disordered" evidence="11">
    <location>
        <begin position="715"/>
        <end position="750"/>
    </location>
</feature>